<gene>
    <name evidence="10" type="ORF">SAMN05660299_01364</name>
</gene>
<evidence type="ECO:0000256" key="5">
    <source>
        <dbReference type="ARBA" id="ARBA00023163"/>
    </source>
</evidence>
<dbReference type="PANTHER" id="PTHR48111:SF22">
    <property type="entry name" value="REGULATOR OF RPOS"/>
    <property type="match status" value="1"/>
</dbReference>
<evidence type="ECO:0000256" key="1">
    <source>
        <dbReference type="ARBA" id="ARBA00022553"/>
    </source>
</evidence>
<feature type="domain" description="OmpR/PhoB-type" evidence="9">
    <location>
        <begin position="124"/>
        <end position="221"/>
    </location>
</feature>
<dbReference type="GO" id="GO:0006355">
    <property type="term" value="P:regulation of DNA-templated transcription"/>
    <property type="evidence" value="ECO:0007669"/>
    <property type="project" value="InterPro"/>
</dbReference>
<dbReference type="InterPro" id="IPR001867">
    <property type="entry name" value="OmpR/PhoB-type_DNA-bd"/>
</dbReference>
<dbReference type="SUPFAM" id="SSF46894">
    <property type="entry name" value="C-terminal effector domain of the bipartite response regulators"/>
    <property type="match status" value="1"/>
</dbReference>
<reference evidence="10 11" key="1">
    <citation type="submission" date="2016-10" db="EMBL/GenBank/DDBJ databases">
        <authorList>
            <person name="de Groot N.N."/>
        </authorList>
    </citation>
    <scope>NUCLEOTIDE SEQUENCE [LARGE SCALE GENOMIC DNA]</scope>
    <source>
        <strain evidence="10 11">DSM 16981</strain>
    </source>
</reference>
<dbReference type="InterPro" id="IPR001789">
    <property type="entry name" value="Sig_transdc_resp-reg_receiver"/>
</dbReference>
<accession>A0A1G9V8J7</accession>
<dbReference type="InterPro" id="IPR039420">
    <property type="entry name" value="WalR-like"/>
</dbReference>
<evidence type="ECO:0000259" key="9">
    <source>
        <dbReference type="PROSITE" id="PS51755"/>
    </source>
</evidence>
<keyword evidence="4 7" id="KW-0238">DNA-binding</keyword>
<dbReference type="GO" id="GO:0000156">
    <property type="term" value="F:phosphorelay response regulator activity"/>
    <property type="evidence" value="ECO:0007669"/>
    <property type="project" value="TreeGrafter"/>
</dbReference>
<dbReference type="STRING" id="349095.SAMN05660299_01364"/>
<evidence type="ECO:0000256" key="3">
    <source>
        <dbReference type="ARBA" id="ARBA00023015"/>
    </source>
</evidence>
<dbReference type="Gene3D" id="3.40.50.2300">
    <property type="match status" value="1"/>
</dbReference>
<evidence type="ECO:0000256" key="6">
    <source>
        <dbReference type="PROSITE-ProRule" id="PRU00169"/>
    </source>
</evidence>
<dbReference type="InterPro" id="IPR016032">
    <property type="entry name" value="Sig_transdc_resp-reg_C-effctor"/>
</dbReference>
<evidence type="ECO:0000313" key="11">
    <source>
        <dbReference type="Proteomes" id="UP000199309"/>
    </source>
</evidence>
<dbReference type="GO" id="GO:0005829">
    <property type="term" value="C:cytosol"/>
    <property type="evidence" value="ECO:0007669"/>
    <property type="project" value="TreeGrafter"/>
</dbReference>
<keyword evidence="1 6" id="KW-0597">Phosphoprotein</keyword>
<dbReference type="Pfam" id="PF00072">
    <property type="entry name" value="Response_reg"/>
    <property type="match status" value="1"/>
</dbReference>
<dbReference type="Gene3D" id="1.10.10.10">
    <property type="entry name" value="Winged helix-like DNA-binding domain superfamily/Winged helix DNA-binding domain"/>
    <property type="match status" value="1"/>
</dbReference>
<dbReference type="PANTHER" id="PTHR48111">
    <property type="entry name" value="REGULATOR OF RPOS"/>
    <property type="match status" value="1"/>
</dbReference>
<name>A0A1G9V8J7_9FIRM</name>
<dbReference type="Proteomes" id="UP000199309">
    <property type="component" value="Unassembled WGS sequence"/>
</dbReference>
<sequence>MRILLAEDERDMSAALTAILRHSGYEVDAVYDGAAAVNKAQENTYDCMVFDIMMPKMDGVEALKHLRGKGDVTPVIMLTAKAEIDDRISGLDAGADDYLTKPFAMGELLARIRSMTRRLSSFTPTKLSVGTVALDVEEQELSCKNSIRLANKETKLMKFFMLNVGKELSTEVIFSHVWKDETNVNMTIVWIYVSYLREKLESIDADIQIIGERGKKFLLTERRK</sequence>
<dbReference type="SMART" id="SM00448">
    <property type="entry name" value="REC"/>
    <property type="match status" value="1"/>
</dbReference>
<dbReference type="OrthoDB" id="152576at2"/>
<dbReference type="GO" id="GO:0000976">
    <property type="term" value="F:transcription cis-regulatory region binding"/>
    <property type="evidence" value="ECO:0007669"/>
    <property type="project" value="TreeGrafter"/>
</dbReference>
<keyword evidence="11" id="KW-1185">Reference proteome</keyword>
<dbReference type="FunFam" id="3.40.50.2300:FF:000001">
    <property type="entry name" value="DNA-binding response regulator PhoB"/>
    <property type="match status" value="1"/>
</dbReference>
<dbReference type="CDD" id="cd00383">
    <property type="entry name" value="trans_reg_C"/>
    <property type="match status" value="1"/>
</dbReference>
<dbReference type="Pfam" id="PF00486">
    <property type="entry name" value="Trans_reg_C"/>
    <property type="match status" value="1"/>
</dbReference>
<evidence type="ECO:0000313" key="10">
    <source>
        <dbReference type="EMBL" id="SDM68410.1"/>
    </source>
</evidence>
<dbReference type="PROSITE" id="PS50110">
    <property type="entry name" value="RESPONSE_REGULATORY"/>
    <property type="match status" value="1"/>
</dbReference>
<feature type="domain" description="Response regulatory" evidence="8">
    <location>
        <begin position="2"/>
        <end position="116"/>
    </location>
</feature>
<keyword evidence="5" id="KW-0804">Transcription</keyword>
<organism evidence="10 11">
    <name type="scientific">Megasphaera paucivorans</name>
    <dbReference type="NCBI Taxonomy" id="349095"/>
    <lineage>
        <taxon>Bacteria</taxon>
        <taxon>Bacillati</taxon>
        <taxon>Bacillota</taxon>
        <taxon>Negativicutes</taxon>
        <taxon>Veillonellales</taxon>
        <taxon>Veillonellaceae</taxon>
        <taxon>Megasphaera</taxon>
    </lineage>
</organism>
<keyword evidence="3" id="KW-0805">Transcription regulation</keyword>
<evidence type="ECO:0000256" key="7">
    <source>
        <dbReference type="PROSITE-ProRule" id="PRU01091"/>
    </source>
</evidence>
<proteinExistence type="predicted"/>
<keyword evidence="2" id="KW-0902">Two-component regulatory system</keyword>
<dbReference type="InterPro" id="IPR011006">
    <property type="entry name" value="CheY-like_superfamily"/>
</dbReference>
<dbReference type="Gene3D" id="6.10.250.690">
    <property type="match status" value="1"/>
</dbReference>
<dbReference type="RefSeq" id="WP_091649727.1">
    <property type="nucleotide sequence ID" value="NZ_FNHQ01000011.1"/>
</dbReference>
<evidence type="ECO:0000259" key="8">
    <source>
        <dbReference type="PROSITE" id="PS50110"/>
    </source>
</evidence>
<dbReference type="EMBL" id="FNHQ01000011">
    <property type="protein sequence ID" value="SDM68410.1"/>
    <property type="molecule type" value="Genomic_DNA"/>
</dbReference>
<evidence type="ECO:0000256" key="4">
    <source>
        <dbReference type="ARBA" id="ARBA00023125"/>
    </source>
</evidence>
<dbReference type="AlphaFoldDB" id="A0A1G9V8J7"/>
<dbReference type="SMART" id="SM00862">
    <property type="entry name" value="Trans_reg_C"/>
    <property type="match status" value="1"/>
</dbReference>
<dbReference type="PROSITE" id="PS51755">
    <property type="entry name" value="OMPR_PHOB"/>
    <property type="match status" value="1"/>
</dbReference>
<protein>
    <submittedName>
        <fullName evidence="10">DNA-binding response regulator, OmpR family, contains REC and winged-helix (WHTH) domain</fullName>
    </submittedName>
</protein>
<evidence type="ECO:0000256" key="2">
    <source>
        <dbReference type="ARBA" id="ARBA00023012"/>
    </source>
</evidence>
<dbReference type="InterPro" id="IPR036388">
    <property type="entry name" value="WH-like_DNA-bd_sf"/>
</dbReference>
<feature type="modified residue" description="4-aspartylphosphate" evidence="6">
    <location>
        <position position="51"/>
    </location>
</feature>
<feature type="DNA-binding region" description="OmpR/PhoB-type" evidence="7">
    <location>
        <begin position="124"/>
        <end position="221"/>
    </location>
</feature>
<dbReference type="SUPFAM" id="SSF52172">
    <property type="entry name" value="CheY-like"/>
    <property type="match status" value="1"/>
</dbReference>
<dbReference type="GO" id="GO:0032993">
    <property type="term" value="C:protein-DNA complex"/>
    <property type="evidence" value="ECO:0007669"/>
    <property type="project" value="TreeGrafter"/>
</dbReference>